<dbReference type="InterPro" id="IPR048868">
    <property type="entry name" value="OGG-like_put"/>
</dbReference>
<evidence type="ECO:0000313" key="3">
    <source>
        <dbReference type="Proteomes" id="UP000220914"/>
    </source>
</evidence>
<reference evidence="1 4" key="2">
    <citation type="journal article" date="2019" name="Emerg. Microbes Infect.">
        <title>Comprehensive subspecies identification of 175 nontuberculous mycobacteria species based on 7547 genomic profiles.</title>
        <authorList>
            <person name="Matsumoto Y."/>
            <person name="Kinjo T."/>
            <person name="Motooka D."/>
            <person name="Nabeya D."/>
            <person name="Jung N."/>
            <person name="Uechi K."/>
            <person name="Horii T."/>
            <person name="Iida T."/>
            <person name="Fujita J."/>
            <person name="Nakamura S."/>
        </authorList>
    </citation>
    <scope>NUCLEOTIDE SEQUENCE [LARGE SCALE GENOMIC DNA]</scope>
    <source>
        <strain evidence="1 4">JCM 6377</strain>
    </source>
</reference>
<dbReference type="EMBL" id="BLKS01000001">
    <property type="protein sequence ID" value="GFG50778.1"/>
    <property type="molecule type" value="Genomic_DNA"/>
</dbReference>
<protein>
    <submittedName>
        <fullName evidence="2">Uncharacterized protein</fullName>
    </submittedName>
</protein>
<dbReference type="Proteomes" id="UP000465302">
    <property type="component" value="Unassembled WGS sequence"/>
</dbReference>
<accession>A0A2A7MQG4</accession>
<comment type="caution">
    <text evidence="2">The sequence shown here is derived from an EMBL/GenBank/DDBJ whole genome shotgun (WGS) entry which is preliminary data.</text>
</comment>
<reference evidence="2 3" key="1">
    <citation type="submission" date="2017-10" db="EMBL/GenBank/DDBJ databases">
        <title>The new phylogeny of genus Mycobacterium.</title>
        <authorList>
            <person name="Tortoli E."/>
            <person name="Trovato A."/>
            <person name="Cirillo D.M."/>
        </authorList>
    </citation>
    <scope>NUCLEOTIDE SEQUENCE [LARGE SCALE GENOMIC DNA]</scope>
    <source>
        <strain evidence="2 3">CCUG37673</strain>
    </source>
</reference>
<name>A0A2A7MQG4_MYCAG</name>
<keyword evidence="3" id="KW-1185">Reference proteome</keyword>
<dbReference type="Proteomes" id="UP000220914">
    <property type="component" value="Unassembled WGS sequence"/>
</dbReference>
<evidence type="ECO:0000313" key="2">
    <source>
        <dbReference type="EMBL" id="PEG33571.1"/>
    </source>
</evidence>
<gene>
    <name evidence="2" type="ORF">CQY20_30125</name>
    <name evidence="1" type="ORF">MAGR_22190</name>
</gene>
<evidence type="ECO:0000313" key="1">
    <source>
        <dbReference type="EMBL" id="GFG50778.1"/>
    </source>
</evidence>
<dbReference type="RefSeq" id="WP_097944443.1">
    <property type="nucleotide sequence ID" value="NZ_BLKS01000001.1"/>
</dbReference>
<proteinExistence type="predicted"/>
<dbReference type="OrthoDB" id="4077754at2"/>
<dbReference type="Pfam" id="PF21790">
    <property type="entry name" value="OGG"/>
    <property type="match status" value="1"/>
</dbReference>
<organism evidence="2 3">
    <name type="scientific">Mycolicibacterium agri</name>
    <name type="common">Mycobacterium agri</name>
    <dbReference type="NCBI Taxonomy" id="36811"/>
    <lineage>
        <taxon>Bacteria</taxon>
        <taxon>Bacillati</taxon>
        <taxon>Actinomycetota</taxon>
        <taxon>Actinomycetes</taxon>
        <taxon>Mycobacteriales</taxon>
        <taxon>Mycobacteriaceae</taxon>
        <taxon>Mycolicibacterium</taxon>
    </lineage>
</organism>
<dbReference type="AlphaFoldDB" id="A0A2A7MQG4"/>
<dbReference type="EMBL" id="PDCP01000104">
    <property type="protein sequence ID" value="PEG33571.1"/>
    <property type="molecule type" value="Genomic_DNA"/>
</dbReference>
<evidence type="ECO:0000313" key="4">
    <source>
        <dbReference type="Proteomes" id="UP000465302"/>
    </source>
</evidence>
<reference evidence="1" key="3">
    <citation type="submission" date="2020-02" db="EMBL/GenBank/DDBJ databases">
        <authorList>
            <person name="Matsumoto Y."/>
            <person name="Motooka D."/>
            <person name="Nakamura S."/>
        </authorList>
    </citation>
    <scope>NUCLEOTIDE SEQUENCE</scope>
    <source>
        <strain evidence="1">JCM 6377</strain>
    </source>
</reference>
<sequence>MSADARFALPGKLPALVQLYTDKVHAPVRFRLPSWETALAGIPGQPTRLLCDPAVTTEPSTERFRSRGDRLVSRKAVIDVCASTDFADDEAVLAAFVLVMAWGSGTSNSRSLRYTRKALADISAAAVTLRQSAVALRSVERVDDPDIATIHRSFRMPGVGEAFFTKWFAFAGFVSGREWQPLILDSRVRNTLHTTLDVWLNQLTATHRDPERYVAYLTAMHRWAVSLPQPMTATQLEWIMFTHNGHAV</sequence>